<feature type="transmembrane region" description="Helical" evidence="2">
    <location>
        <begin position="12"/>
        <end position="30"/>
    </location>
</feature>
<evidence type="ECO:0000313" key="4">
    <source>
        <dbReference type="EMBL" id="KAK9829139.1"/>
    </source>
</evidence>
<dbReference type="PROSITE" id="PS00571">
    <property type="entry name" value="AMIDASES"/>
    <property type="match status" value="1"/>
</dbReference>
<dbReference type="AlphaFoldDB" id="A0AAW1R5X5"/>
<proteinExistence type="inferred from homology"/>
<reference evidence="4 5" key="1">
    <citation type="journal article" date="2024" name="Nat. Commun.">
        <title>Phylogenomics reveals the evolutionary origins of lichenization in chlorophyte algae.</title>
        <authorList>
            <person name="Puginier C."/>
            <person name="Libourel C."/>
            <person name="Otte J."/>
            <person name="Skaloud P."/>
            <person name="Haon M."/>
            <person name="Grisel S."/>
            <person name="Petersen M."/>
            <person name="Berrin J.G."/>
            <person name="Delaux P.M."/>
            <person name="Dal Grande F."/>
            <person name="Keller J."/>
        </authorList>
    </citation>
    <scope>NUCLEOTIDE SEQUENCE [LARGE SCALE GENOMIC DNA]</scope>
    <source>
        <strain evidence="4 5">SAG 2043</strain>
    </source>
</reference>
<comment type="caution">
    <text evidence="4">The sequence shown here is derived from an EMBL/GenBank/DDBJ whole genome shotgun (WGS) entry which is preliminary data.</text>
</comment>
<dbReference type="EMBL" id="JALJOR010000001">
    <property type="protein sequence ID" value="KAK9829139.1"/>
    <property type="molecule type" value="Genomic_DNA"/>
</dbReference>
<comment type="similarity">
    <text evidence="1">Belongs to the amidase family.</text>
</comment>
<dbReference type="InterPro" id="IPR020556">
    <property type="entry name" value="Amidase_CS"/>
</dbReference>
<feature type="transmembrane region" description="Helical" evidence="2">
    <location>
        <begin position="65"/>
        <end position="82"/>
    </location>
</feature>
<evidence type="ECO:0000259" key="3">
    <source>
        <dbReference type="Pfam" id="PF01425"/>
    </source>
</evidence>
<keyword evidence="5" id="KW-1185">Reference proteome</keyword>
<evidence type="ECO:0000256" key="2">
    <source>
        <dbReference type="SAM" id="Phobius"/>
    </source>
</evidence>
<name>A0AAW1R5X5_9CHLO</name>
<keyword evidence="2" id="KW-1133">Transmembrane helix</keyword>
<dbReference type="Pfam" id="PF01425">
    <property type="entry name" value="Amidase"/>
    <property type="match status" value="1"/>
</dbReference>
<evidence type="ECO:0000313" key="5">
    <source>
        <dbReference type="Proteomes" id="UP001489004"/>
    </source>
</evidence>
<protein>
    <recommendedName>
        <fullName evidence="3">Amidase domain-containing protein</fullName>
    </recommendedName>
</protein>
<organism evidence="4 5">
    <name type="scientific">[Myrmecia] bisecta</name>
    <dbReference type="NCBI Taxonomy" id="41462"/>
    <lineage>
        <taxon>Eukaryota</taxon>
        <taxon>Viridiplantae</taxon>
        <taxon>Chlorophyta</taxon>
        <taxon>core chlorophytes</taxon>
        <taxon>Trebouxiophyceae</taxon>
        <taxon>Trebouxiales</taxon>
        <taxon>Trebouxiaceae</taxon>
        <taxon>Myrmecia</taxon>
    </lineage>
</organism>
<dbReference type="PANTHER" id="PTHR46310">
    <property type="entry name" value="AMIDASE 1"/>
    <property type="match status" value="1"/>
</dbReference>
<dbReference type="Gene3D" id="3.90.1300.10">
    <property type="entry name" value="Amidase signature (AS) domain"/>
    <property type="match status" value="1"/>
</dbReference>
<dbReference type="InterPro" id="IPR023631">
    <property type="entry name" value="Amidase_dom"/>
</dbReference>
<gene>
    <name evidence="4" type="ORF">WJX72_004102</name>
</gene>
<dbReference type="SUPFAM" id="SSF75304">
    <property type="entry name" value="Amidase signature (AS) enzymes"/>
    <property type="match status" value="1"/>
</dbReference>
<feature type="transmembrane region" description="Helical" evidence="2">
    <location>
        <begin position="36"/>
        <end position="53"/>
    </location>
</feature>
<dbReference type="NCBIfam" id="NF006169">
    <property type="entry name" value="PRK08310.1"/>
    <property type="match status" value="1"/>
</dbReference>
<accession>A0AAW1R5X5</accession>
<dbReference type="PANTHER" id="PTHR46310:SF7">
    <property type="entry name" value="AMIDASE 1"/>
    <property type="match status" value="1"/>
</dbReference>
<evidence type="ECO:0000256" key="1">
    <source>
        <dbReference type="ARBA" id="ARBA00009199"/>
    </source>
</evidence>
<feature type="domain" description="Amidase" evidence="3">
    <location>
        <begin position="109"/>
        <end position="484"/>
    </location>
</feature>
<dbReference type="InterPro" id="IPR036928">
    <property type="entry name" value="AS_sf"/>
</dbReference>
<keyword evidence="2" id="KW-0472">Membrane</keyword>
<dbReference type="Proteomes" id="UP001489004">
    <property type="component" value="Unassembled WGS sequence"/>
</dbReference>
<sequence>MKPACRMHDRVNLWALPLIGCLAIAGIFNIYDPTKVTNAFLMYIVADFVWVWVEPDAVPSKANVILVHHFITFLLLLFPLRYPSFALYTCLDGVTEINTFFLIARRQWKSQQQGPLEGLAFAAKDIYDVKGYRTAFGNPTWLETHPVATSTAPAVQALLDAGARLVGKTHMDELAYSLNGENVHYGTPVNPAAPDRVPGGSSSGSAVAVADGTVDIGLGSDTGGSVRVPAAYCGILGIRPTHGRVSLEIACPMAPSFDTGGFFARQPDVLRKAADVLLATTSAKPSSAKLTRWLVAKDAFDQCSAATSQAIFQAVQTALPSLNALVGSPSEITVASLEGHGQLFDWYHTFRICQGGEVWACHGEWVQTAKPKLGPEIKKRFLMASRLTADEVATAKAARTRITAHVEALLGPDGFLMLPTIPGPAPKRGLSGAEQQTYREKLMCLTCIAGLSGLPQVTLPIARVDGCPVALSLLGPRNSDEQLLGLAEQLLPLLTSG</sequence>
<keyword evidence="2" id="KW-0812">Transmembrane</keyword>